<dbReference type="InterPro" id="IPR018422">
    <property type="entry name" value="Cation/H_exchanger_CPA1"/>
</dbReference>
<keyword evidence="16" id="KW-1185">Reference proteome</keyword>
<dbReference type="eggNOG" id="KOG1965">
    <property type="taxonomic scope" value="Eukaryota"/>
</dbReference>
<evidence type="ECO:0000256" key="10">
    <source>
        <dbReference type="ARBA" id="ARBA00023201"/>
    </source>
</evidence>
<keyword evidence="3" id="KW-0633">Potassium transport</keyword>
<evidence type="ECO:0000259" key="14">
    <source>
        <dbReference type="Pfam" id="PF00999"/>
    </source>
</evidence>
<dbReference type="GO" id="GO:0005886">
    <property type="term" value="C:plasma membrane"/>
    <property type="evidence" value="ECO:0007669"/>
    <property type="project" value="TreeGrafter"/>
</dbReference>
<dbReference type="AlphaFoldDB" id="A0A087HGA9"/>
<proteinExistence type="predicted"/>
<reference evidence="16" key="1">
    <citation type="journal article" date="2015" name="Nat. Plants">
        <title>Genome expansion of Arabis alpina linked with retrotransposition and reduced symmetric DNA methylation.</title>
        <authorList>
            <person name="Willing E.M."/>
            <person name="Rawat V."/>
            <person name="Mandakova T."/>
            <person name="Maumus F."/>
            <person name="James G.V."/>
            <person name="Nordstroem K.J."/>
            <person name="Becker C."/>
            <person name="Warthmann N."/>
            <person name="Chica C."/>
            <person name="Szarzynska B."/>
            <person name="Zytnicki M."/>
            <person name="Albani M.C."/>
            <person name="Kiefer C."/>
            <person name="Bergonzi S."/>
            <person name="Castaings L."/>
            <person name="Mateos J.L."/>
            <person name="Berns M.C."/>
            <person name="Bujdoso N."/>
            <person name="Piofczyk T."/>
            <person name="de Lorenzo L."/>
            <person name="Barrero-Sicilia C."/>
            <person name="Mateos I."/>
            <person name="Piednoel M."/>
            <person name="Hagmann J."/>
            <person name="Chen-Min-Tao R."/>
            <person name="Iglesias-Fernandez R."/>
            <person name="Schuster S.C."/>
            <person name="Alonso-Blanco C."/>
            <person name="Roudier F."/>
            <person name="Carbonero P."/>
            <person name="Paz-Ares J."/>
            <person name="Davis S.J."/>
            <person name="Pecinka A."/>
            <person name="Quesneville H."/>
            <person name="Colot V."/>
            <person name="Lysak M.A."/>
            <person name="Weigel D."/>
            <person name="Coupland G."/>
            <person name="Schneeberger K."/>
        </authorList>
    </citation>
    <scope>NUCLEOTIDE SEQUENCE [LARGE SCALE GENOMIC DNA]</scope>
    <source>
        <strain evidence="16">cv. Pajares</strain>
    </source>
</reference>
<evidence type="ECO:0000256" key="2">
    <source>
        <dbReference type="ARBA" id="ARBA00022448"/>
    </source>
</evidence>
<feature type="transmembrane region" description="Helical" evidence="13">
    <location>
        <begin position="68"/>
        <end position="86"/>
    </location>
</feature>
<organism evidence="15 16">
    <name type="scientific">Arabis alpina</name>
    <name type="common">Alpine rock-cress</name>
    <dbReference type="NCBI Taxonomy" id="50452"/>
    <lineage>
        <taxon>Eukaryota</taxon>
        <taxon>Viridiplantae</taxon>
        <taxon>Streptophyta</taxon>
        <taxon>Embryophyta</taxon>
        <taxon>Tracheophyta</taxon>
        <taxon>Spermatophyta</taxon>
        <taxon>Magnoliopsida</taxon>
        <taxon>eudicotyledons</taxon>
        <taxon>Gunneridae</taxon>
        <taxon>Pentapetalae</taxon>
        <taxon>rosids</taxon>
        <taxon>malvids</taxon>
        <taxon>Brassicales</taxon>
        <taxon>Brassicaceae</taxon>
        <taxon>Arabideae</taxon>
        <taxon>Arabis</taxon>
    </lineage>
</organism>
<sequence>MIIGDLTIADYLSIGAIFSATDSVCTLQVLNQDETPLLYSLVFGEGVVNDATSVVPFNAIQRFDLTHINLAIALEFAGNFFYLFILSTPLGVAHSTDREVALVMLLAYLSYMLAEKFHLSSILTVFFCGIAMSHYTWHNVTDNSKCDLIR</sequence>
<evidence type="ECO:0000256" key="5">
    <source>
        <dbReference type="ARBA" id="ARBA00022958"/>
    </source>
</evidence>
<dbReference type="GO" id="GO:0051453">
    <property type="term" value="P:regulation of intracellular pH"/>
    <property type="evidence" value="ECO:0007669"/>
    <property type="project" value="TreeGrafter"/>
</dbReference>
<keyword evidence="2" id="KW-0813">Transport</keyword>
<dbReference type="PANTHER" id="PTHR10110">
    <property type="entry name" value="SODIUM/HYDROGEN EXCHANGER"/>
    <property type="match status" value="1"/>
</dbReference>
<gene>
    <name evidence="15" type="ordered locus">AALP_Aa2g093700</name>
</gene>
<evidence type="ECO:0000256" key="11">
    <source>
        <dbReference type="ARBA" id="ARBA00047524"/>
    </source>
</evidence>
<dbReference type="Gramene" id="KFK41161">
    <property type="protein sequence ID" value="KFK41161"/>
    <property type="gene ID" value="AALP_AA2G093700"/>
</dbReference>
<keyword evidence="10" id="KW-0739">Sodium transport</keyword>
<name>A0A087HGA9_ARAAL</name>
<dbReference type="PANTHER" id="PTHR10110:SF159">
    <property type="entry name" value="SODIUM_HYDROGEN EXCHANGER 3"/>
    <property type="match status" value="1"/>
</dbReference>
<accession>A0A087HGA9</accession>
<dbReference type="OrthoDB" id="196264at2759"/>
<comment type="subcellular location">
    <subcellularLocation>
        <location evidence="1">Membrane</location>
        <topology evidence="1">Multi-pass membrane protein</topology>
    </subcellularLocation>
</comment>
<evidence type="ECO:0000256" key="8">
    <source>
        <dbReference type="ARBA" id="ARBA00023065"/>
    </source>
</evidence>
<protein>
    <recommendedName>
        <fullName evidence="14">Cation/H+ exchanger transmembrane domain-containing protein</fullName>
    </recommendedName>
</protein>
<keyword evidence="4 13" id="KW-0812">Transmembrane</keyword>
<keyword evidence="5" id="KW-0630">Potassium</keyword>
<evidence type="ECO:0000256" key="6">
    <source>
        <dbReference type="ARBA" id="ARBA00022989"/>
    </source>
</evidence>
<evidence type="ECO:0000256" key="4">
    <source>
        <dbReference type="ARBA" id="ARBA00022692"/>
    </source>
</evidence>
<feature type="domain" description="Cation/H+ exchanger transmembrane" evidence="14">
    <location>
        <begin position="4"/>
        <end position="139"/>
    </location>
</feature>
<dbReference type="InterPro" id="IPR006153">
    <property type="entry name" value="Cation/H_exchanger_TM"/>
</dbReference>
<evidence type="ECO:0000313" key="15">
    <source>
        <dbReference type="EMBL" id="KFK41161.1"/>
    </source>
</evidence>
<evidence type="ECO:0000256" key="7">
    <source>
        <dbReference type="ARBA" id="ARBA00023053"/>
    </source>
</evidence>
<comment type="catalytic activity">
    <reaction evidence="11">
        <text>Na(+)(in) + H(+)(out) = Na(+)(out) + H(+)(in)</text>
        <dbReference type="Rhea" id="RHEA:29419"/>
        <dbReference type="ChEBI" id="CHEBI:15378"/>
        <dbReference type="ChEBI" id="CHEBI:29101"/>
    </reaction>
</comment>
<keyword evidence="8" id="KW-0406">Ion transport</keyword>
<evidence type="ECO:0000256" key="9">
    <source>
        <dbReference type="ARBA" id="ARBA00023136"/>
    </source>
</evidence>
<evidence type="ECO:0000313" key="16">
    <source>
        <dbReference type="Proteomes" id="UP000029120"/>
    </source>
</evidence>
<comment type="catalytic activity">
    <reaction evidence="12">
        <text>K(+)(in) + H(+)(out) = K(+)(out) + H(+)(in)</text>
        <dbReference type="Rhea" id="RHEA:29467"/>
        <dbReference type="ChEBI" id="CHEBI:15378"/>
        <dbReference type="ChEBI" id="CHEBI:29103"/>
    </reaction>
</comment>
<evidence type="ECO:0000256" key="1">
    <source>
        <dbReference type="ARBA" id="ARBA00004141"/>
    </source>
</evidence>
<dbReference type="EMBL" id="CM002870">
    <property type="protein sequence ID" value="KFK41161.1"/>
    <property type="molecule type" value="Genomic_DNA"/>
</dbReference>
<dbReference type="Pfam" id="PF00999">
    <property type="entry name" value="Na_H_Exchanger"/>
    <property type="match status" value="1"/>
</dbReference>
<dbReference type="Proteomes" id="UP000029120">
    <property type="component" value="Chromosome 2"/>
</dbReference>
<evidence type="ECO:0000256" key="13">
    <source>
        <dbReference type="SAM" id="Phobius"/>
    </source>
</evidence>
<evidence type="ECO:0000256" key="3">
    <source>
        <dbReference type="ARBA" id="ARBA00022538"/>
    </source>
</evidence>
<dbReference type="Gene3D" id="6.10.140.1330">
    <property type="match status" value="1"/>
</dbReference>
<evidence type="ECO:0000256" key="12">
    <source>
        <dbReference type="ARBA" id="ARBA00047912"/>
    </source>
</evidence>
<dbReference type="GO" id="GO:0098719">
    <property type="term" value="P:sodium ion import across plasma membrane"/>
    <property type="evidence" value="ECO:0007669"/>
    <property type="project" value="TreeGrafter"/>
</dbReference>
<keyword evidence="7" id="KW-0915">Sodium</keyword>
<dbReference type="GO" id="GO:0015386">
    <property type="term" value="F:potassium:proton antiporter activity"/>
    <property type="evidence" value="ECO:0007669"/>
    <property type="project" value="TreeGrafter"/>
</dbReference>
<keyword evidence="9 13" id="KW-0472">Membrane</keyword>
<dbReference type="OMA" id="YWFNDIT"/>
<dbReference type="GO" id="GO:0015385">
    <property type="term" value="F:sodium:proton antiporter activity"/>
    <property type="evidence" value="ECO:0007669"/>
    <property type="project" value="InterPro"/>
</dbReference>
<keyword evidence="6 13" id="KW-1133">Transmembrane helix</keyword>